<evidence type="ECO:0000313" key="7">
    <source>
        <dbReference type="EMBL" id="GID62297.1"/>
    </source>
</evidence>
<dbReference type="InterPro" id="IPR036271">
    <property type="entry name" value="Tet_transcr_reg_TetR-rel_C_sf"/>
</dbReference>
<dbReference type="Proteomes" id="UP000619479">
    <property type="component" value="Unassembled WGS sequence"/>
</dbReference>
<organism evidence="7 8">
    <name type="scientific">Actinoplanes cyaneus</name>
    <dbReference type="NCBI Taxonomy" id="52696"/>
    <lineage>
        <taxon>Bacteria</taxon>
        <taxon>Bacillati</taxon>
        <taxon>Actinomycetota</taxon>
        <taxon>Actinomycetes</taxon>
        <taxon>Micromonosporales</taxon>
        <taxon>Micromonosporaceae</taxon>
        <taxon>Actinoplanes</taxon>
    </lineage>
</organism>
<evidence type="ECO:0000256" key="3">
    <source>
        <dbReference type="ARBA" id="ARBA00023163"/>
    </source>
</evidence>
<proteinExistence type="predicted"/>
<dbReference type="PANTHER" id="PTHR30055">
    <property type="entry name" value="HTH-TYPE TRANSCRIPTIONAL REGULATOR RUTR"/>
    <property type="match status" value="1"/>
</dbReference>
<dbReference type="InterPro" id="IPR001647">
    <property type="entry name" value="HTH_TetR"/>
</dbReference>
<dbReference type="InterPro" id="IPR050109">
    <property type="entry name" value="HTH-type_TetR-like_transc_reg"/>
</dbReference>
<dbReference type="EMBL" id="BOMH01000001">
    <property type="protein sequence ID" value="GID62297.1"/>
    <property type="molecule type" value="Genomic_DNA"/>
</dbReference>
<dbReference type="RefSeq" id="WP_239174010.1">
    <property type="nucleotide sequence ID" value="NZ_BAAAUC010000002.1"/>
</dbReference>
<evidence type="ECO:0000256" key="1">
    <source>
        <dbReference type="ARBA" id="ARBA00023015"/>
    </source>
</evidence>
<sequence length="239" mass="24750">MTRTDEIETSGARKVTIVSTTTDPGATGPRARNRRGEGGRLRAEIVTAAAELLDESGNEQAVTLRAVARRIGISAPSIYAHFPDRQAILLAVVQDAFAELTEALRATTGTGNGTDSTGEGAVAGLRAACTAYLDFAATRPQRYRVMFGGLWNGGVAVDDAAVSAAEVTELGQEALAVLVDALDACVAAGGSASTDTPADAIALWLGLHGLAHQRSVAPAFPWPADIAERLIASLARLTR</sequence>
<evidence type="ECO:0000256" key="5">
    <source>
        <dbReference type="SAM" id="MobiDB-lite"/>
    </source>
</evidence>
<reference evidence="7" key="1">
    <citation type="submission" date="2021-01" db="EMBL/GenBank/DDBJ databases">
        <title>Whole genome shotgun sequence of Actinoplanes cyaneus NBRC 14990.</title>
        <authorList>
            <person name="Komaki H."/>
            <person name="Tamura T."/>
        </authorList>
    </citation>
    <scope>NUCLEOTIDE SEQUENCE</scope>
    <source>
        <strain evidence="7">NBRC 14990</strain>
    </source>
</reference>
<evidence type="ECO:0000256" key="2">
    <source>
        <dbReference type="ARBA" id="ARBA00023125"/>
    </source>
</evidence>
<evidence type="ECO:0000259" key="6">
    <source>
        <dbReference type="PROSITE" id="PS50977"/>
    </source>
</evidence>
<dbReference type="Pfam" id="PF00440">
    <property type="entry name" value="TetR_N"/>
    <property type="match status" value="1"/>
</dbReference>
<keyword evidence="3" id="KW-0804">Transcription</keyword>
<dbReference type="InterPro" id="IPR025996">
    <property type="entry name" value="MT1864/Rv1816-like_C"/>
</dbReference>
<name>A0A919IDB1_9ACTN</name>
<feature type="DNA-binding region" description="H-T-H motif" evidence="4">
    <location>
        <begin position="63"/>
        <end position="82"/>
    </location>
</feature>
<dbReference type="Pfam" id="PF13305">
    <property type="entry name" value="TetR_C_33"/>
    <property type="match status" value="1"/>
</dbReference>
<evidence type="ECO:0000313" key="8">
    <source>
        <dbReference type="Proteomes" id="UP000619479"/>
    </source>
</evidence>
<dbReference type="SUPFAM" id="SSF46689">
    <property type="entry name" value="Homeodomain-like"/>
    <property type="match status" value="1"/>
</dbReference>
<keyword evidence="8" id="KW-1185">Reference proteome</keyword>
<comment type="caution">
    <text evidence="7">The sequence shown here is derived from an EMBL/GenBank/DDBJ whole genome shotgun (WGS) entry which is preliminary data.</text>
</comment>
<dbReference type="SUPFAM" id="SSF48498">
    <property type="entry name" value="Tetracyclin repressor-like, C-terminal domain"/>
    <property type="match status" value="1"/>
</dbReference>
<dbReference type="GO" id="GO:0003700">
    <property type="term" value="F:DNA-binding transcription factor activity"/>
    <property type="evidence" value="ECO:0007669"/>
    <property type="project" value="TreeGrafter"/>
</dbReference>
<gene>
    <name evidence="7" type="ORF">Acy02nite_01780</name>
</gene>
<keyword evidence="1" id="KW-0805">Transcription regulation</keyword>
<dbReference type="Gene3D" id="1.10.357.10">
    <property type="entry name" value="Tetracycline Repressor, domain 2"/>
    <property type="match status" value="1"/>
</dbReference>
<feature type="domain" description="HTH tetR-type" evidence="6">
    <location>
        <begin position="39"/>
        <end position="100"/>
    </location>
</feature>
<dbReference type="PANTHER" id="PTHR30055:SF234">
    <property type="entry name" value="HTH-TYPE TRANSCRIPTIONAL REGULATOR BETI"/>
    <property type="match status" value="1"/>
</dbReference>
<keyword evidence="2 4" id="KW-0238">DNA-binding</keyword>
<feature type="region of interest" description="Disordered" evidence="5">
    <location>
        <begin position="19"/>
        <end position="39"/>
    </location>
</feature>
<dbReference type="AlphaFoldDB" id="A0A919IDB1"/>
<evidence type="ECO:0000256" key="4">
    <source>
        <dbReference type="PROSITE-ProRule" id="PRU00335"/>
    </source>
</evidence>
<dbReference type="GO" id="GO:0000976">
    <property type="term" value="F:transcription cis-regulatory region binding"/>
    <property type="evidence" value="ECO:0007669"/>
    <property type="project" value="TreeGrafter"/>
</dbReference>
<dbReference type="InterPro" id="IPR009057">
    <property type="entry name" value="Homeodomain-like_sf"/>
</dbReference>
<protein>
    <submittedName>
        <fullName evidence="7">TetR family transcriptional regulator</fullName>
    </submittedName>
</protein>
<accession>A0A919IDB1</accession>
<dbReference type="PROSITE" id="PS50977">
    <property type="entry name" value="HTH_TETR_2"/>
    <property type="match status" value="1"/>
</dbReference>